<evidence type="ECO:0000313" key="2">
    <source>
        <dbReference type="Proteomes" id="UP000828390"/>
    </source>
</evidence>
<sequence>MREYRGVAVALLETGPKSFELIEEHLETAHSHPTGRHWLDNFILPTLLVHRSEQAEREGDIDLKLVVLKRLMKFFFLAVHVQYARYLSQYLLDVRAEPATYKVDLVCRQGDGFWNSVSADQFGEQTAIRIGKGGLKGLTLLPDLFREWIESFPIAVHVSDSVESMYTDHTQSKNT</sequence>
<dbReference type="Proteomes" id="UP000828390">
    <property type="component" value="Unassembled WGS sequence"/>
</dbReference>
<comment type="caution">
    <text evidence="1">The sequence shown here is derived from an EMBL/GenBank/DDBJ whole genome shotgun (WGS) entry which is preliminary data.</text>
</comment>
<evidence type="ECO:0000313" key="1">
    <source>
        <dbReference type="EMBL" id="KAH3874405.1"/>
    </source>
</evidence>
<dbReference type="PANTHER" id="PTHR47018">
    <property type="entry name" value="CXC DOMAIN-CONTAINING PROTEIN-RELATED"/>
    <property type="match status" value="1"/>
</dbReference>
<name>A0A9D4MDY9_DREPO</name>
<dbReference type="EMBL" id="JAIWYP010000002">
    <property type="protein sequence ID" value="KAH3874405.1"/>
    <property type="molecule type" value="Genomic_DNA"/>
</dbReference>
<reference evidence="1" key="2">
    <citation type="submission" date="2020-11" db="EMBL/GenBank/DDBJ databases">
        <authorList>
            <person name="McCartney M.A."/>
            <person name="Auch B."/>
            <person name="Kono T."/>
            <person name="Mallez S."/>
            <person name="Becker A."/>
            <person name="Gohl D.M."/>
            <person name="Silverstein K.A.T."/>
            <person name="Koren S."/>
            <person name="Bechman K.B."/>
            <person name="Herman A."/>
            <person name="Abrahante J.E."/>
            <person name="Garbe J."/>
        </authorList>
    </citation>
    <scope>NUCLEOTIDE SEQUENCE</scope>
    <source>
        <strain evidence="1">Duluth1</strain>
        <tissue evidence="1">Whole animal</tissue>
    </source>
</reference>
<protein>
    <submittedName>
        <fullName evidence="1">Uncharacterized protein</fullName>
    </submittedName>
</protein>
<dbReference type="PANTHER" id="PTHR47018:SF1">
    <property type="entry name" value="TESMIN_TSO1-LIKE CXC DOMAIN-CONTAINING PROTEIN"/>
    <property type="match status" value="1"/>
</dbReference>
<accession>A0A9D4MDY9</accession>
<keyword evidence="2" id="KW-1185">Reference proteome</keyword>
<organism evidence="1 2">
    <name type="scientific">Dreissena polymorpha</name>
    <name type="common">Zebra mussel</name>
    <name type="synonym">Mytilus polymorpha</name>
    <dbReference type="NCBI Taxonomy" id="45954"/>
    <lineage>
        <taxon>Eukaryota</taxon>
        <taxon>Metazoa</taxon>
        <taxon>Spiralia</taxon>
        <taxon>Lophotrochozoa</taxon>
        <taxon>Mollusca</taxon>
        <taxon>Bivalvia</taxon>
        <taxon>Autobranchia</taxon>
        <taxon>Heteroconchia</taxon>
        <taxon>Euheterodonta</taxon>
        <taxon>Imparidentia</taxon>
        <taxon>Neoheterodontei</taxon>
        <taxon>Myida</taxon>
        <taxon>Dreissenoidea</taxon>
        <taxon>Dreissenidae</taxon>
        <taxon>Dreissena</taxon>
    </lineage>
</organism>
<proteinExistence type="predicted"/>
<dbReference type="AlphaFoldDB" id="A0A9D4MDY9"/>
<reference evidence="1" key="1">
    <citation type="journal article" date="2019" name="bioRxiv">
        <title>The Genome of the Zebra Mussel, Dreissena polymorpha: A Resource for Invasive Species Research.</title>
        <authorList>
            <person name="McCartney M.A."/>
            <person name="Auch B."/>
            <person name="Kono T."/>
            <person name="Mallez S."/>
            <person name="Zhang Y."/>
            <person name="Obille A."/>
            <person name="Becker A."/>
            <person name="Abrahante J.E."/>
            <person name="Garbe J."/>
            <person name="Badalamenti J.P."/>
            <person name="Herman A."/>
            <person name="Mangelson H."/>
            <person name="Liachko I."/>
            <person name="Sullivan S."/>
            <person name="Sone E.D."/>
            <person name="Koren S."/>
            <person name="Silverstein K.A.T."/>
            <person name="Beckman K.B."/>
            <person name="Gohl D.M."/>
        </authorList>
    </citation>
    <scope>NUCLEOTIDE SEQUENCE</scope>
    <source>
        <strain evidence="1">Duluth1</strain>
        <tissue evidence="1">Whole animal</tissue>
    </source>
</reference>
<gene>
    <name evidence="1" type="ORF">DPMN_037648</name>
</gene>